<keyword evidence="3" id="KW-0378">Hydrolase</keyword>
<sequence length="1276" mass="137983">AVDGEATGPFPFPKADLPPPLTSLRILEHAPIATRQAFGDWLSLFRNAAPYIASFRGGTVVVHVPSFLLDDDRHSDFKGLMEDVAFCSLLGLKMVLVSSIENRLLRRILDSKSSVSQLGMKVGNSLRDIVIDEQAIQFAKQEAGFARVEVESSLSAGFEKRSPSQSNPTASAGLFPVRGAVSVISSTNFFSASPMGIRGGVDCKYAGVVRSVNVDLLTRQLQEGDIVSITPLGSSPSGEVFFVPSEQLAAQVATKLQAIKLVYITSGQTLMDDRNGRVMAGMQVHDARAFLKYLDEGGAETYPKEDQESEWFQEFVRYLRLLVASVSPKGVRRGHLVDPAPGLLLQEFYTTDGSGTCVAQDLYQGLGRAKIADAGPIWELLFEDAQSRGGATPEVTEIEVSCAGGEFFVWRRDEVILGCGQLVAHTSPKGADGRGNELVAELRHLAASEDAFTLNAPALFAYAERAAVLGGASMLVAQGSQEGCCLAGKIAMLHLAQGKIAMLHFAQGYLDLVPLHGVPCVMCSWMHLCHKSLLKSVLATADVAKQPLQDLEQECNLMRRCCLAGKIAMLHFAQGYLDLVPLHGVLCVMCSWMHLSHKSLLKSILATADVAKQPLQDLGQECNLMRRCCLAGKIAMLHFAQGYLDLVPLHGVLLCVTGLPPGVRERGGETSSSDRALGVKALLGPRSRRRDFGAGGASARDWEHVVEHPAVGSRTPAQVEDWRTQNSVLILEGWSVPKPVLAFEEAGFPDWAVEVLRSQRLKEPTAVQAQTWPLVALGRDVVAIAETGVGKTLAYAVPLLVRAAHAAHLVAQRRQRPWQERASTQPAGLIVVPTLELAAQVRAVLLPLAVAGNVRVVDSFNGGRACGHETLLDPELESSVVVTTPSRLAQWLSISVADEDEEDLIRQLPMIVIDEADAVIESDQAALLSALPGRRQLLLFSATWPDSAAKLAERHLQPETVLLHVGAPGGLTACRSVIQHFEVCAALAKPQMLLSALKCCSERPGTVLVFCNSNETVEEVLSMLREQEDSSLSGAQGIHSGMTQAERTALLEELGSGKGPPLLVATSLVGRGHDFPKVKLVLNYDMPPTLVEYIHRVGRCGRMGGRGFSQTLLTSEDLIQARSLVWMLELTGQAVPPLLAKAARSWLDILERVDPEAYARLPMAERQCSRGFSRSSGPAPHWGLSRFDSQGSRDEAPPSASLTGSWEKYKPGRQMAAARTSARPVVRGQVERRLPGSCRRAVTAATANPSGTWDNYRPLMQPRRRLPANSLVPPEE</sequence>
<dbReference type="InterPro" id="IPR014001">
    <property type="entry name" value="Helicase_ATP-bd"/>
</dbReference>
<dbReference type="EMBL" id="CAJNNV010015900">
    <property type="protein sequence ID" value="CAE8603952.1"/>
    <property type="molecule type" value="Genomic_DNA"/>
</dbReference>
<dbReference type="Pfam" id="PF00271">
    <property type="entry name" value="Helicase_C"/>
    <property type="match status" value="1"/>
</dbReference>
<feature type="domain" description="Helicase C-terminal" evidence="9">
    <location>
        <begin position="992"/>
        <end position="1143"/>
    </location>
</feature>
<dbReference type="EC" id="3.6.4.13" evidence="1"/>
<dbReference type="Gene3D" id="3.40.1160.10">
    <property type="entry name" value="Acetylglutamate kinase-like"/>
    <property type="match status" value="1"/>
</dbReference>
<dbReference type="GO" id="GO:0005524">
    <property type="term" value="F:ATP binding"/>
    <property type="evidence" value="ECO:0007669"/>
    <property type="project" value="UniProtKB-KW"/>
</dbReference>
<dbReference type="SUPFAM" id="SSF53633">
    <property type="entry name" value="Carbamate kinase-like"/>
    <property type="match status" value="1"/>
</dbReference>
<dbReference type="InterPro" id="IPR027417">
    <property type="entry name" value="P-loop_NTPase"/>
</dbReference>
<evidence type="ECO:0000256" key="7">
    <source>
        <dbReference type="SAM" id="MobiDB-lite"/>
    </source>
</evidence>
<dbReference type="InterPro" id="IPR001048">
    <property type="entry name" value="Asp/Glu/Uridylate_kinase"/>
</dbReference>
<feature type="non-terminal residue" evidence="11">
    <location>
        <position position="1"/>
    </location>
</feature>
<dbReference type="SMART" id="SM00487">
    <property type="entry name" value="DEXDc"/>
    <property type="match status" value="1"/>
</dbReference>
<keyword evidence="12" id="KW-1185">Reference proteome</keyword>
<dbReference type="GO" id="GO:0003724">
    <property type="term" value="F:RNA helicase activity"/>
    <property type="evidence" value="ECO:0007669"/>
    <property type="project" value="UniProtKB-EC"/>
</dbReference>
<dbReference type="Pfam" id="PF00270">
    <property type="entry name" value="DEAD"/>
    <property type="match status" value="1"/>
</dbReference>
<evidence type="ECO:0000256" key="4">
    <source>
        <dbReference type="ARBA" id="ARBA00022806"/>
    </source>
</evidence>
<evidence type="ECO:0000313" key="11">
    <source>
        <dbReference type="EMBL" id="CAE8603952.1"/>
    </source>
</evidence>
<reference evidence="11" key="1">
    <citation type="submission" date="2021-02" db="EMBL/GenBank/DDBJ databases">
        <authorList>
            <person name="Dougan E. K."/>
            <person name="Rhodes N."/>
            <person name="Thang M."/>
            <person name="Chan C."/>
        </authorList>
    </citation>
    <scope>NUCLEOTIDE SEQUENCE</scope>
</reference>
<evidence type="ECO:0000259" key="10">
    <source>
        <dbReference type="PROSITE" id="PS51195"/>
    </source>
</evidence>
<protein>
    <recommendedName>
        <fullName evidence="1">RNA helicase</fullName>
        <ecNumber evidence="1">3.6.4.13</ecNumber>
    </recommendedName>
</protein>
<keyword evidence="5" id="KW-0067">ATP-binding</keyword>
<dbReference type="OrthoDB" id="438291at2759"/>
<feature type="short sequence motif" description="Q motif" evidence="6">
    <location>
        <begin position="741"/>
        <end position="769"/>
    </location>
</feature>
<dbReference type="PROSITE" id="PS51192">
    <property type="entry name" value="HELICASE_ATP_BIND_1"/>
    <property type="match status" value="1"/>
</dbReference>
<evidence type="ECO:0000256" key="3">
    <source>
        <dbReference type="ARBA" id="ARBA00022801"/>
    </source>
</evidence>
<dbReference type="SMART" id="SM00490">
    <property type="entry name" value="HELICc"/>
    <property type="match status" value="1"/>
</dbReference>
<accession>A0A813F0K9</accession>
<dbReference type="Pfam" id="PF00696">
    <property type="entry name" value="AA_kinase"/>
    <property type="match status" value="1"/>
</dbReference>
<evidence type="ECO:0000256" key="5">
    <source>
        <dbReference type="ARBA" id="ARBA00022840"/>
    </source>
</evidence>
<feature type="region of interest" description="Disordered" evidence="7">
    <location>
        <begin position="1245"/>
        <end position="1276"/>
    </location>
</feature>
<keyword evidence="2" id="KW-0547">Nucleotide-binding</keyword>
<organism evidence="11 12">
    <name type="scientific">Polarella glacialis</name>
    <name type="common">Dinoflagellate</name>
    <dbReference type="NCBI Taxonomy" id="89957"/>
    <lineage>
        <taxon>Eukaryota</taxon>
        <taxon>Sar</taxon>
        <taxon>Alveolata</taxon>
        <taxon>Dinophyceae</taxon>
        <taxon>Suessiales</taxon>
        <taxon>Suessiaceae</taxon>
        <taxon>Polarella</taxon>
    </lineage>
</organism>
<dbReference type="InterPro" id="IPR014014">
    <property type="entry name" value="RNA_helicase_DEAD_Q_motif"/>
</dbReference>
<feature type="region of interest" description="Disordered" evidence="7">
    <location>
        <begin position="1169"/>
        <end position="1225"/>
    </location>
</feature>
<proteinExistence type="predicted"/>
<feature type="domain" description="DEAD-box RNA helicase Q" evidence="10">
    <location>
        <begin position="741"/>
        <end position="769"/>
    </location>
</feature>
<dbReference type="InterPro" id="IPR011545">
    <property type="entry name" value="DEAD/DEAH_box_helicase_dom"/>
</dbReference>
<evidence type="ECO:0000256" key="2">
    <source>
        <dbReference type="ARBA" id="ARBA00022741"/>
    </source>
</evidence>
<dbReference type="GO" id="GO:0016787">
    <property type="term" value="F:hydrolase activity"/>
    <property type="evidence" value="ECO:0007669"/>
    <property type="project" value="UniProtKB-KW"/>
</dbReference>
<dbReference type="PROSITE" id="PS51194">
    <property type="entry name" value="HELICASE_CTER"/>
    <property type="match status" value="1"/>
</dbReference>
<evidence type="ECO:0000259" key="9">
    <source>
        <dbReference type="PROSITE" id="PS51194"/>
    </source>
</evidence>
<comment type="caution">
    <text evidence="11">The sequence shown here is derived from an EMBL/GenBank/DDBJ whole genome shotgun (WGS) entry which is preliminary data.</text>
</comment>
<evidence type="ECO:0000256" key="6">
    <source>
        <dbReference type="PROSITE-ProRule" id="PRU00552"/>
    </source>
</evidence>
<dbReference type="AlphaFoldDB" id="A0A813F0K9"/>
<dbReference type="InterPro" id="IPR036393">
    <property type="entry name" value="AceGlu_kinase-like_sf"/>
</dbReference>
<dbReference type="CDD" id="cd18787">
    <property type="entry name" value="SF2_C_DEAD"/>
    <property type="match status" value="1"/>
</dbReference>
<feature type="domain" description="Helicase ATP-binding" evidence="8">
    <location>
        <begin position="772"/>
        <end position="962"/>
    </location>
</feature>
<dbReference type="InterPro" id="IPR001650">
    <property type="entry name" value="Helicase_C-like"/>
</dbReference>
<name>A0A813F0K9_POLGL</name>
<evidence type="ECO:0000313" key="12">
    <source>
        <dbReference type="Proteomes" id="UP000654075"/>
    </source>
</evidence>
<feature type="non-terminal residue" evidence="11">
    <location>
        <position position="1276"/>
    </location>
</feature>
<dbReference type="PANTHER" id="PTHR47958">
    <property type="entry name" value="ATP-DEPENDENT RNA HELICASE DBP3"/>
    <property type="match status" value="1"/>
</dbReference>
<dbReference type="Gene3D" id="3.40.50.300">
    <property type="entry name" value="P-loop containing nucleotide triphosphate hydrolases"/>
    <property type="match status" value="2"/>
</dbReference>
<dbReference type="Proteomes" id="UP000654075">
    <property type="component" value="Unassembled WGS sequence"/>
</dbReference>
<dbReference type="PROSITE" id="PS51195">
    <property type="entry name" value="Q_MOTIF"/>
    <property type="match status" value="1"/>
</dbReference>
<dbReference type="InterPro" id="IPR044742">
    <property type="entry name" value="DEAD/DEAH_RhlB"/>
</dbReference>
<evidence type="ECO:0000256" key="1">
    <source>
        <dbReference type="ARBA" id="ARBA00012552"/>
    </source>
</evidence>
<dbReference type="CDD" id="cd00268">
    <property type="entry name" value="DEADc"/>
    <property type="match status" value="1"/>
</dbReference>
<evidence type="ECO:0000259" key="8">
    <source>
        <dbReference type="PROSITE" id="PS51192"/>
    </source>
</evidence>
<gene>
    <name evidence="11" type="ORF">PGLA1383_LOCUS22147</name>
</gene>
<dbReference type="SUPFAM" id="SSF52540">
    <property type="entry name" value="P-loop containing nucleoside triphosphate hydrolases"/>
    <property type="match status" value="1"/>
</dbReference>
<keyword evidence="4" id="KW-0347">Helicase</keyword>
<dbReference type="GO" id="GO:0003676">
    <property type="term" value="F:nucleic acid binding"/>
    <property type="evidence" value="ECO:0007669"/>
    <property type="project" value="InterPro"/>
</dbReference>